<dbReference type="PANTHER" id="PTHR43085">
    <property type="entry name" value="HEXOKINASE FAMILY MEMBER"/>
    <property type="match status" value="1"/>
</dbReference>
<evidence type="ECO:0000259" key="4">
    <source>
        <dbReference type="Pfam" id="PF00294"/>
    </source>
</evidence>
<evidence type="ECO:0000313" key="5">
    <source>
        <dbReference type="EMBL" id="CAK9218681.1"/>
    </source>
</evidence>
<reference evidence="5" key="1">
    <citation type="submission" date="2024-02" db="EMBL/GenBank/DDBJ databases">
        <authorList>
            <consortium name="ELIXIR-Norway"/>
            <consortium name="Elixir Norway"/>
        </authorList>
    </citation>
    <scope>NUCLEOTIDE SEQUENCE</scope>
</reference>
<evidence type="ECO:0000256" key="1">
    <source>
        <dbReference type="ARBA" id="ARBA00010688"/>
    </source>
</evidence>
<organism evidence="5 6">
    <name type="scientific">Sphagnum troendelagicum</name>
    <dbReference type="NCBI Taxonomy" id="128251"/>
    <lineage>
        <taxon>Eukaryota</taxon>
        <taxon>Viridiplantae</taxon>
        <taxon>Streptophyta</taxon>
        <taxon>Embryophyta</taxon>
        <taxon>Bryophyta</taxon>
        <taxon>Sphagnophytina</taxon>
        <taxon>Sphagnopsida</taxon>
        <taxon>Sphagnales</taxon>
        <taxon>Sphagnaceae</taxon>
        <taxon>Sphagnum</taxon>
    </lineage>
</organism>
<dbReference type="PROSITE" id="PS00584">
    <property type="entry name" value="PFKB_KINASES_2"/>
    <property type="match status" value="1"/>
</dbReference>
<proteinExistence type="inferred from homology"/>
<dbReference type="Gene3D" id="3.40.1190.20">
    <property type="match status" value="1"/>
</dbReference>
<dbReference type="EMBL" id="OZ019895">
    <property type="protein sequence ID" value="CAK9218681.1"/>
    <property type="molecule type" value="Genomic_DNA"/>
</dbReference>
<dbReference type="SUPFAM" id="SSF53613">
    <property type="entry name" value="Ribokinase-like"/>
    <property type="match status" value="1"/>
</dbReference>
<dbReference type="InterPro" id="IPR011611">
    <property type="entry name" value="PfkB_dom"/>
</dbReference>
<protein>
    <recommendedName>
        <fullName evidence="4">Carbohydrate kinase PfkB domain-containing protein</fullName>
    </recommendedName>
</protein>
<gene>
    <name evidence="5" type="ORF">CSSPTR1EN2_LOCUS14106</name>
</gene>
<keyword evidence="6" id="KW-1185">Reference proteome</keyword>
<feature type="domain" description="Carbohydrate kinase PfkB" evidence="4">
    <location>
        <begin position="301"/>
        <end position="375"/>
    </location>
</feature>
<evidence type="ECO:0000313" key="6">
    <source>
        <dbReference type="Proteomes" id="UP001497512"/>
    </source>
</evidence>
<evidence type="ECO:0000256" key="3">
    <source>
        <dbReference type="ARBA" id="ARBA00022777"/>
    </source>
</evidence>
<evidence type="ECO:0000256" key="2">
    <source>
        <dbReference type="ARBA" id="ARBA00022679"/>
    </source>
</evidence>
<comment type="similarity">
    <text evidence="1">Belongs to the carbohydrate kinase PfkB family.</text>
</comment>
<accession>A0ABP0UCN3</accession>
<dbReference type="Proteomes" id="UP001497512">
    <property type="component" value="Chromosome 3"/>
</dbReference>
<dbReference type="Pfam" id="PF00294">
    <property type="entry name" value="PfkB"/>
    <property type="match status" value="1"/>
</dbReference>
<keyword evidence="2" id="KW-0808">Transferase</keyword>
<keyword evidence="3" id="KW-0418">Kinase</keyword>
<name>A0ABP0UCN3_9BRYO</name>
<sequence length="418" mass="45670">MGSGIMGGGSEGEKEGERHVALSLKPPLSPLRVRASRHGNLHVEVSRLGHTNTTLHDPSPLYSPCASPFAPDLSVPEEALLWVDEVGFKEKEKVPALLHDHYLRRHSMRRRGQCAAIVVGHYCHDRLTLHGGRVVESLGGSVSYITNVFQALGMECEVAAKVGPNFLYSSQITHPPKEIPDQLTTEFFADFTLGEERVLTAGHICEPIQPEDIPEVEFELGLAVGIAGEVLPETVQRMVEVSRYVVVDVQALIRTIDPETGLVGLRKLEETPFYDLLHGISFLKAARNEACYLDLETVRQKTVVIVTEGKHGSRVYSKDREYRVPAFPATEVDPTGAGDSFLAGFSAGLYQGLPVEQAVLMGNYFGALAVGQVGVPHFTENQLQNLKECHEGFQVEEVPFQSHAADAGQSQGILCSSQ</sequence>
<dbReference type="InterPro" id="IPR029056">
    <property type="entry name" value="Ribokinase-like"/>
</dbReference>
<dbReference type="InterPro" id="IPR050306">
    <property type="entry name" value="PfkB_Carbo_kinase"/>
</dbReference>
<dbReference type="InterPro" id="IPR002173">
    <property type="entry name" value="Carboh/pur_kinase_PfkB_CS"/>
</dbReference>
<dbReference type="PANTHER" id="PTHR43085:SF13">
    <property type="entry name" value="INOSITOL 3-KINASE"/>
    <property type="match status" value="1"/>
</dbReference>